<dbReference type="EMBL" id="CP069036">
    <property type="protein sequence ID" value="QRD02547.1"/>
    <property type="molecule type" value="Genomic_DNA"/>
</dbReference>
<proteinExistence type="predicted"/>
<keyword evidence="1" id="KW-0472">Membrane</keyword>
<dbReference type="VEuPathDB" id="FungiDB:JI435_441060"/>
<feature type="transmembrane region" description="Helical" evidence="1">
    <location>
        <begin position="14"/>
        <end position="34"/>
    </location>
</feature>
<protein>
    <submittedName>
        <fullName evidence="2">Uncharacterized protein</fullName>
    </submittedName>
</protein>
<evidence type="ECO:0000313" key="2">
    <source>
        <dbReference type="EMBL" id="QRD02547.1"/>
    </source>
</evidence>
<dbReference type="Proteomes" id="UP000663193">
    <property type="component" value="Chromosome 14"/>
</dbReference>
<evidence type="ECO:0000313" key="3">
    <source>
        <dbReference type="Proteomes" id="UP000663193"/>
    </source>
</evidence>
<organism evidence="2 3">
    <name type="scientific">Phaeosphaeria nodorum (strain SN15 / ATCC MYA-4574 / FGSC 10173)</name>
    <name type="common">Glume blotch fungus</name>
    <name type="synonym">Parastagonospora nodorum</name>
    <dbReference type="NCBI Taxonomy" id="321614"/>
    <lineage>
        <taxon>Eukaryota</taxon>
        <taxon>Fungi</taxon>
        <taxon>Dikarya</taxon>
        <taxon>Ascomycota</taxon>
        <taxon>Pezizomycotina</taxon>
        <taxon>Dothideomycetes</taxon>
        <taxon>Pleosporomycetidae</taxon>
        <taxon>Pleosporales</taxon>
        <taxon>Pleosporineae</taxon>
        <taxon>Phaeosphaeriaceae</taxon>
        <taxon>Parastagonospora</taxon>
    </lineage>
</organism>
<keyword evidence="1" id="KW-0812">Transmembrane</keyword>
<reference evidence="3" key="1">
    <citation type="journal article" date="2021" name="BMC Genomics">
        <title>Chromosome-level genome assembly and manually-curated proteome of model necrotroph Parastagonospora nodorum Sn15 reveals a genome-wide trove of candidate effector homologs, and redundancy of virulence-related functions within an accessory chromosome.</title>
        <authorList>
            <person name="Bertazzoni S."/>
            <person name="Jones D.A.B."/>
            <person name="Phan H.T."/>
            <person name="Tan K.-C."/>
            <person name="Hane J.K."/>
        </authorList>
    </citation>
    <scope>NUCLEOTIDE SEQUENCE [LARGE SCALE GENOMIC DNA]</scope>
    <source>
        <strain evidence="3">SN15 / ATCC MYA-4574 / FGSC 10173)</strain>
    </source>
</reference>
<dbReference type="AlphaFoldDB" id="A0A7U2FC73"/>
<name>A0A7U2FC73_PHANO</name>
<accession>A0A7U2FC73</accession>
<sequence>MDKLNNATGRQKHALMLGYIIYFIVAIMAVNVVLQKTAARRQREEAAIVEAFVRQQDYSQWVERYGIARRVDGVVDGA</sequence>
<keyword evidence="1" id="KW-1133">Transmembrane helix</keyword>
<gene>
    <name evidence="2" type="ORF">JI435_441060</name>
</gene>
<keyword evidence="3" id="KW-1185">Reference proteome</keyword>
<evidence type="ECO:0000256" key="1">
    <source>
        <dbReference type="SAM" id="Phobius"/>
    </source>
</evidence>